<evidence type="ECO:0000313" key="6">
    <source>
        <dbReference type="WBParaSite" id="HDID_0001093701-mRNA-1"/>
    </source>
</evidence>
<keyword evidence="2" id="KW-0053">Apoptosis</keyword>
<dbReference type="InterPro" id="IPR046371">
    <property type="entry name" value="Bcl-2_BH1-3"/>
</dbReference>
<dbReference type="GO" id="GO:0051400">
    <property type="term" value="F:BH domain binding"/>
    <property type="evidence" value="ECO:0007669"/>
    <property type="project" value="TreeGrafter"/>
</dbReference>
<sequence length="157" mass="17799">MNSISEEIESTSEEEVENSFTKIISALISFQSPCEIPGLTVDLNRDEWRVVEQLGIIGDKFNEIHGQDIEKLLCVFPVTYKTSDVLCKIFCGLFDSENFSWGRIITFIFFGVRLFCRSIGNYLTALKDLCIEIVNSLKALFARGAFTWIANHGGWDL</sequence>
<dbReference type="SMART" id="SM00337">
    <property type="entry name" value="BCL"/>
    <property type="match status" value="1"/>
</dbReference>
<evidence type="ECO:0000256" key="1">
    <source>
        <dbReference type="ARBA" id="ARBA00009458"/>
    </source>
</evidence>
<dbReference type="PRINTS" id="PR01862">
    <property type="entry name" value="BCL2FAMILY"/>
</dbReference>
<evidence type="ECO:0000259" key="3">
    <source>
        <dbReference type="SMART" id="SM00337"/>
    </source>
</evidence>
<accession>A0A0R3SYU2</accession>
<dbReference type="Proteomes" id="UP000274504">
    <property type="component" value="Unassembled WGS sequence"/>
</dbReference>
<gene>
    <name evidence="4" type="ORF">HDID_LOCUS10935</name>
</gene>
<dbReference type="PANTHER" id="PTHR11256:SF56">
    <property type="entry name" value="BCL-2 BCL-2 HOMOLOGY REGION 1-3 DOMAIN-CONTAINING PROTEIN"/>
    <property type="match status" value="1"/>
</dbReference>
<dbReference type="GO" id="GO:0008053">
    <property type="term" value="P:mitochondrial fusion"/>
    <property type="evidence" value="ECO:0007669"/>
    <property type="project" value="TreeGrafter"/>
</dbReference>
<dbReference type="STRING" id="6216.A0A0R3SYU2"/>
<dbReference type="SUPFAM" id="SSF56854">
    <property type="entry name" value="Bcl-2 inhibitors of programmed cell death"/>
    <property type="match status" value="1"/>
</dbReference>
<protein>
    <submittedName>
        <fullName evidence="6">BCL domain-containing protein</fullName>
    </submittedName>
</protein>
<name>A0A0R3SYU2_HYMDI</name>
<dbReference type="PROSITE" id="PS50062">
    <property type="entry name" value="BCL2_FAMILY"/>
    <property type="match status" value="1"/>
</dbReference>
<feature type="domain" description="Bcl-2 Bcl-2 homology region 1-3" evidence="3">
    <location>
        <begin position="54"/>
        <end position="155"/>
    </location>
</feature>
<dbReference type="AlphaFoldDB" id="A0A0R3SYU2"/>
<dbReference type="Pfam" id="PF00452">
    <property type="entry name" value="Bcl-2"/>
    <property type="match status" value="1"/>
</dbReference>
<dbReference type="InterPro" id="IPR026298">
    <property type="entry name" value="Bcl-2_fam"/>
</dbReference>
<dbReference type="GO" id="GO:0008630">
    <property type="term" value="P:intrinsic apoptotic signaling pathway in response to DNA damage"/>
    <property type="evidence" value="ECO:0007669"/>
    <property type="project" value="TreeGrafter"/>
</dbReference>
<organism evidence="6">
    <name type="scientific">Hymenolepis diminuta</name>
    <name type="common">Rat tapeworm</name>
    <dbReference type="NCBI Taxonomy" id="6216"/>
    <lineage>
        <taxon>Eukaryota</taxon>
        <taxon>Metazoa</taxon>
        <taxon>Spiralia</taxon>
        <taxon>Lophotrochozoa</taxon>
        <taxon>Platyhelminthes</taxon>
        <taxon>Cestoda</taxon>
        <taxon>Eucestoda</taxon>
        <taxon>Cyclophyllidea</taxon>
        <taxon>Hymenolepididae</taxon>
        <taxon>Hymenolepis</taxon>
    </lineage>
</organism>
<dbReference type="GO" id="GO:0097192">
    <property type="term" value="P:extrinsic apoptotic signaling pathway in absence of ligand"/>
    <property type="evidence" value="ECO:0007669"/>
    <property type="project" value="TreeGrafter"/>
</dbReference>
<reference evidence="4 5" key="2">
    <citation type="submission" date="2018-11" db="EMBL/GenBank/DDBJ databases">
        <authorList>
            <consortium name="Pathogen Informatics"/>
        </authorList>
    </citation>
    <scope>NUCLEOTIDE SEQUENCE [LARGE SCALE GENOMIC DNA]</scope>
</reference>
<evidence type="ECO:0000313" key="5">
    <source>
        <dbReference type="Proteomes" id="UP000274504"/>
    </source>
</evidence>
<dbReference type="WBParaSite" id="HDID_0001093701-mRNA-1">
    <property type="protein sequence ID" value="HDID_0001093701-mRNA-1"/>
    <property type="gene ID" value="HDID_0001093701"/>
</dbReference>
<dbReference type="PANTHER" id="PTHR11256">
    <property type="entry name" value="BCL-2 RELATED"/>
    <property type="match status" value="1"/>
</dbReference>
<evidence type="ECO:0000313" key="4">
    <source>
        <dbReference type="EMBL" id="VDL64365.1"/>
    </source>
</evidence>
<dbReference type="GO" id="GO:0042981">
    <property type="term" value="P:regulation of apoptotic process"/>
    <property type="evidence" value="ECO:0007669"/>
    <property type="project" value="InterPro"/>
</dbReference>
<dbReference type="Gene3D" id="1.10.437.10">
    <property type="entry name" value="Blc2-like"/>
    <property type="match status" value="1"/>
</dbReference>
<proteinExistence type="inferred from homology"/>
<dbReference type="InterPro" id="IPR036834">
    <property type="entry name" value="Bcl-2-like_sf"/>
</dbReference>
<dbReference type="GO" id="GO:0015267">
    <property type="term" value="F:channel activity"/>
    <property type="evidence" value="ECO:0007669"/>
    <property type="project" value="TreeGrafter"/>
</dbReference>
<reference evidence="6" key="1">
    <citation type="submission" date="2017-02" db="UniProtKB">
        <authorList>
            <consortium name="WormBaseParasite"/>
        </authorList>
    </citation>
    <scope>IDENTIFICATION</scope>
</reference>
<dbReference type="GO" id="GO:0001836">
    <property type="term" value="P:release of cytochrome c from mitochondria"/>
    <property type="evidence" value="ECO:0007669"/>
    <property type="project" value="TreeGrafter"/>
</dbReference>
<dbReference type="InterPro" id="IPR002475">
    <property type="entry name" value="Bcl2-like"/>
</dbReference>
<evidence type="ECO:0000256" key="2">
    <source>
        <dbReference type="ARBA" id="ARBA00022703"/>
    </source>
</evidence>
<comment type="similarity">
    <text evidence="1">Belongs to the Bcl-2 family.</text>
</comment>
<dbReference type="GO" id="GO:0005741">
    <property type="term" value="C:mitochondrial outer membrane"/>
    <property type="evidence" value="ECO:0007669"/>
    <property type="project" value="TreeGrafter"/>
</dbReference>
<dbReference type="EMBL" id="UYSG01012142">
    <property type="protein sequence ID" value="VDL64365.1"/>
    <property type="molecule type" value="Genomic_DNA"/>
</dbReference>